<protein>
    <submittedName>
        <fullName evidence="1">Uncharacterized protein</fullName>
    </submittedName>
</protein>
<reference evidence="1 2" key="1">
    <citation type="journal article" date="2018" name="Mol. Biol. Evol.">
        <title>Analysis of the draft genome of the red seaweed Gracilariopsis chorda provides insights into genome size evolution in Rhodophyta.</title>
        <authorList>
            <person name="Lee J."/>
            <person name="Yang E.C."/>
            <person name="Graf L."/>
            <person name="Yang J.H."/>
            <person name="Qiu H."/>
            <person name="Zel Zion U."/>
            <person name="Chan C.X."/>
            <person name="Stephens T.G."/>
            <person name="Weber A.P.M."/>
            <person name="Boo G.H."/>
            <person name="Boo S.M."/>
            <person name="Kim K.M."/>
            <person name="Shin Y."/>
            <person name="Jung M."/>
            <person name="Lee S.J."/>
            <person name="Yim H.S."/>
            <person name="Lee J.H."/>
            <person name="Bhattacharya D."/>
            <person name="Yoon H.S."/>
        </authorList>
    </citation>
    <scope>NUCLEOTIDE SEQUENCE [LARGE SCALE GENOMIC DNA]</scope>
    <source>
        <strain evidence="1 2">SKKU-2015</strain>
        <tissue evidence="1">Whole body</tissue>
    </source>
</reference>
<name>A0A2V3J5M6_9FLOR</name>
<proteinExistence type="predicted"/>
<dbReference type="EMBL" id="NBIV01000004">
    <property type="protein sequence ID" value="PXF49613.1"/>
    <property type="molecule type" value="Genomic_DNA"/>
</dbReference>
<accession>A0A2V3J5M6</accession>
<gene>
    <name evidence="1" type="ORF">BWQ96_00683</name>
</gene>
<organism evidence="1 2">
    <name type="scientific">Gracilariopsis chorda</name>
    <dbReference type="NCBI Taxonomy" id="448386"/>
    <lineage>
        <taxon>Eukaryota</taxon>
        <taxon>Rhodophyta</taxon>
        <taxon>Florideophyceae</taxon>
        <taxon>Rhodymeniophycidae</taxon>
        <taxon>Gracilariales</taxon>
        <taxon>Gracilariaceae</taxon>
        <taxon>Gracilariopsis</taxon>
    </lineage>
</organism>
<keyword evidence="2" id="KW-1185">Reference proteome</keyword>
<dbReference type="Proteomes" id="UP000247409">
    <property type="component" value="Unassembled WGS sequence"/>
</dbReference>
<dbReference type="AlphaFoldDB" id="A0A2V3J5M6"/>
<evidence type="ECO:0000313" key="2">
    <source>
        <dbReference type="Proteomes" id="UP000247409"/>
    </source>
</evidence>
<sequence>MKVDSTFSVVTKASVLAYHWSHGLGAIESKLGMFTGDEERDVDQHNGEYDLDICHVRDHASQY</sequence>
<evidence type="ECO:0000313" key="1">
    <source>
        <dbReference type="EMBL" id="PXF49613.1"/>
    </source>
</evidence>
<comment type="caution">
    <text evidence="1">The sequence shown here is derived from an EMBL/GenBank/DDBJ whole genome shotgun (WGS) entry which is preliminary data.</text>
</comment>